<dbReference type="PANTHER" id="PTHR20961:SF86">
    <property type="entry name" value="GLYCOSYLTRANSFERASE FAMILY 61 PROTEIN"/>
    <property type="match status" value="1"/>
</dbReference>
<protein>
    <submittedName>
        <fullName evidence="7">Xylan glycosyltransferase MUCI21-like</fullName>
    </submittedName>
</protein>
<dbReference type="InterPro" id="IPR007657">
    <property type="entry name" value="Glycosyltransferase_61"/>
</dbReference>
<dbReference type="GO" id="GO:0016763">
    <property type="term" value="F:pentosyltransferase activity"/>
    <property type="evidence" value="ECO:0007669"/>
    <property type="project" value="UniProtKB-ARBA"/>
</dbReference>
<organism evidence="6 7">
    <name type="scientific">Rhodamnia argentea</name>
    <dbReference type="NCBI Taxonomy" id="178133"/>
    <lineage>
        <taxon>Eukaryota</taxon>
        <taxon>Viridiplantae</taxon>
        <taxon>Streptophyta</taxon>
        <taxon>Embryophyta</taxon>
        <taxon>Tracheophyta</taxon>
        <taxon>Spermatophyta</taxon>
        <taxon>Magnoliopsida</taxon>
        <taxon>eudicotyledons</taxon>
        <taxon>Gunneridae</taxon>
        <taxon>Pentapetalae</taxon>
        <taxon>rosids</taxon>
        <taxon>malvids</taxon>
        <taxon>Myrtales</taxon>
        <taxon>Myrtaceae</taxon>
        <taxon>Myrtoideae</taxon>
        <taxon>Myrteae</taxon>
        <taxon>Australasian group</taxon>
        <taxon>Rhodamnia</taxon>
    </lineage>
</organism>
<keyword evidence="6" id="KW-1185">Reference proteome</keyword>
<proteinExistence type="predicted"/>
<dbReference type="OrthoDB" id="529273at2759"/>
<accession>A0A8B8QQK0</accession>
<dbReference type="KEGG" id="rarg:115754439"/>
<evidence type="ECO:0000256" key="1">
    <source>
        <dbReference type="ARBA" id="ARBA00004323"/>
    </source>
</evidence>
<dbReference type="RefSeq" id="XP_030549305.1">
    <property type="nucleotide sequence ID" value="XM_030693445.1"/>
</dbReference>
<sequence>MRRTRAIAVTCLGLLVMILALDINLTSFMDLTGIQGLKAWARVPGATKPRTSASLSSDIHGSPITCDRSHASYDLCTIHGPALLDPAPATISPLDRASPPHAPVKTGPYTRKRDLRALSRVKELTITSSSPPPNATCGATQAAPALVFSAGGYTGNFFHEFSDGLVPLFITVESMFPASNVTLAVVDCRDGWLRKYADVLSHLSRRPVINLDRQEETLCFPSITVALITHAPMTIDPKLLPHPKSLRYLASFLEGVYGGGRAVAPPPSPASGGRPRPVLVSRPRSAGRAFLNQAELEALAERTGFEVRGFAPTHEVRLAESYRLVQESHAMTGVHGAAMTHAVFLRRGSVLLQVVPVGTAWLSEAYFGRPARVLGLEYVEYRIGANESSLAEQYGVDSLAMKDPRAVVGGGVEEDGFVLEVAECEVGLGEVEVVLREGLRQGQGVHGGWRVELALKHAIESRRRICCVTSSLCLVPLHRMSRWDQENSGVDRSSG</sequence>
<comment type="subcellular location">
    <subcellularLocation>
        <location evidence="1">Golgi apparatus membrane</location>
        <topology evidence="1">Single-pass type II membrane protein</topology>
    </subcellularLocation>
</comment>
<feature type="domain" description="Glycosyltransferase 61 catalytic" evidence="5">
    <location>
        <begin position="237"/>
        <end position="351"/>
    </location>
</feature>
<reference evidence="7" key="1">
    <citation type="submission" date="2025-08" db="UniProtKB">
        <authorList>
            <consortium name="RefSeq"/>
        </authorList>
    </citation>
    <scope>IDENTIFICATION</scope>
    <source>
        <tissue evidence="7">Leaf</tissue>
    </source>
</reference>
<dbReference type="GO" id="GO:0000139">
    <property type="term" value="C:Golgi membrane"/>
    <property type="evidence" value="ECO:0007669"/>
    <property type="project" value="UniProtKB-SubCell"/>
</dbReference>
<keyword evidence="4" id="KW-0325">Glycoprotein</keyword>
<keyword evidence="3" id="KW-0808">Transferase</keyword>
<evidence type="ECO:0000256" key="2">
    <source>
        <dbReference type="ARBA" id="ARBA00022676"/>
    </source>
</evidence>
<dbReference type="AlphaFoldDB" id="A0A8B8QQK0"/>
<dbReference type="Proteomes" id="UP000827889">
    <property type="component" value="Chromosome 5"/>
</dbReference>
<evidence type="ECO:0000259" key="5">
    <source>
        <dbReference type="Pfam" id="PF04577"/>
    </source>
</evidence>
<evidence type="ECO:0000313" key="6">
    <source>
        <dbReference type="Proteomes" id="UP000827889"/>
    </source>
</evidence>
<dbReference type="InterPro" id="IPR049625">
    <property type="entry name" value="Glyco_transf_61_cat"/>
</dbReference>
<dbReference type="GeneID" id="115754439"/>
<name>A0A8B8QQK0_9MYRT</name>
<dbReference type="Pfam" id="PF04577">
    <property type="entry name" value="Glyco_transf_61"/>
    <property type="match status" value="1"/>
</dbReference>
<evidence type="ECO:0000256" key="4">
    <source>
        <dbReference type="ARBA" id="ARBA00023180"/>
    </source>
</evidence>
<keyword evidence="2" id="KW-0328">Glycosyltransferase</keyword>
<dbReference type="PANTHER" id="PTHR20961">
    <property type="entry name" value="GLYCOSYLTRANSFERASE"/>
    <property type="match status" value="1"/>
</dbReference>
<evidence type="ECO:0000313" key="7">
    <source>
        <dbReference type="RefSeq" id="XP_030549305.1"/>
    </source>
</evidence>
<gene>
    <name evidence="7" type="primary">LOC115754439</name>
</gene>
<evidence type="ECO:0000256" key="3">
    <source>
        <dbReference type="ARBA" id="ARBA00022679"/>
    </source>
</evidence>